<dbReference type="Pfam" id="PF00703">
    <property type="entry name" value="Glyco_hydro_2"/>
    <property type="match status" value="1"/>
</dbReference>
<name>A0A1H5V5F1_XYLRU</name>
<dbReference type="Gene3D" id="3.20.20.80">
    <property type="entry name" value="Glycosidases"/>
    <property type="match status" value="1"/>
</dbReference>
<gene>
    <name evidence="9" type="ORF">SAMN05216354_1749</name>
</gene>
<evidence type="ECO:0000256" key="1">
    <source>
        <dbReference type="ARBA" id="ARBA00001412"/>
    </source>
</evidence>
<dbReference type="InterPro" id="IPR036156">
    <property type="entry name" value="Beta-gal/glucu_dom_sf"/>
</dbReference>
<feature type="chain" id="PRO_5009286854" description="beta-galactosidase" evidence="6">
    <location>
        <begin position="20"/>
        <end position="951"/>
    </location>
</feature>
<evidence type="ECO:0000313" key="10">
    <source>
        <dbReference type="Proteomes" id="UP000236735"/>
    </source>
</evidence>
<dbReference type="EC" id="3.2.1.23" evidence="3"/>
<feature type="domain" description="Glycosyl hydrolases family 2 sugar binding" evidence="8">
    <location>
        <begin position="25"/>
        <end position="206"/>
    </location>
</feature>
<evidence type="ECO:0000256" key="6">
    <source>
        <dbReference type="SAM" id="SignalP"/>
    </source>
</evidence>
<dbReference type="Proteomes" id="UP000236735">
    <property type="component" value="Unassembled WGS sequence"/>
</dbReference>
<dbReference type="InterPro" id="IPR017853">
    <property type="entry name" value="GH"/>
</dbReference>
<sequence length="951" mass="108316">MKRLLLLVITFHISLFSFAQETVNLAGSWQLAIGDTAKYTDDVVLPGSMLTNGKGNPVTVNTPWTGSLYDSSYYYNPFMEQYRRQENIKFPFFLTPEKHYVGKAWYRKSVYVPDSWKKKHVTLYLERPHIETTVYVNSQKVGSNNSLSAPHQFDVTPYIKIGERNTIEICVYNGIDGVGVGQDSHSVTDQTQGNWNGIVGKMELRAQPARLHIDHVTIRPKPYARNVQLDVKLSGQSPNLQFYQMEVLIQQENKDSANVYVSNYDVYSNVMQVTVPIPEKVDLWDEFHPNLYRMAISVGDDYYETTFGMREVSVEGRQIILNRRPIFLRGTVENCCFPETGYPPTDEESWLRIFRKCKEYGLNHMRFHSYCPPEAAFVAADKLGFYLQPEGPSWPNHGVKLLSGQIIDQYLLLESKRIIDAYGHHPSFIMMAAGNEPAGNWVEYCNNWVKEMKRYDPTRIYCGASVGGGWAWDDGSEYHVKGGARGLDWVNHAPSSDDDYYSQILRPRNYKDMADNNSPIIAHEQGQWCAFPDFKEIPQYTGAYKAKNFEIFRDLLAENGMELQAEKFLMASGKLQTLCYKYEIERNLRTSDYAGFQLLALNDYSGQGTALEGVLGVHWNEKGYTNAKEWHQFCSPIVPLARFPKFVYTTADSLVVPVEVYNAMYGDIRGVRVNYYINSDSGKVYHGGLLYSGEIPLAKHTPVGLVRFPLDSVRTPQKLTLTVTVGGNLYKNSWNFWVYPDSVSSASPSDILITDSLDAVAIAALKQGGKVLLTSAGKVRLGSDVVQHYLPVFWNTSWFKMRPPHTTGAYIDQTHPLFKYGFPTDSWSNLNWWELLNKAQVMNLQDFPKDYQSPIQPIDTWHVSRKLGMVVEANVLKGKLLMTTMDISSDLEHRVVARQMREAILSYMDSSDFAPSLTLNPDIIQNLYTKEGPKVTMFTKDSPDELKPKLK</sequence>
<keyword evidence="4 9" id="KW-0378">Hydrolase</keyword>
<dbReference type="SUPFAM" id="SSF49785">
    <property type="entry name" value="Galactose-binding domain-like"/>
    <property type="match status" value="1"/>
</dbReference>
<comment type="catalytic activity">
    <reaction evidence="1">
        <text>Hydrolysis of terminal non-reducing beta-D-galactose residues in beta-D-galactosides.</text>
        <dbReference type="EC" id="3.2.1.23"/>
    </reaction>
</comment>
<dbReference type="EMBL" id="FNUV01000004">
    <property type="protein sequence ID" value="SEF82430.1"/>
    <property type="molecule type" value="Genomic_DNA"/>
</dbReference>
<dbReference type="GO" id="GO:0009341">
    <property type="term" value="C:beta-galactosidase complex"/>
    <property type="evidence" value="ECO:0007669"/>
    <property type="project" value="TreeGrafter"/>
</dbReference>
<dbReference type="AlphaFoldDB" id="A0A1H5V5F1"/>
<dbReference type="InterPro" id="IPR050347">
    <property type="entry name" value="Bact_Beta-galactosidase"/>
</dbReference>
<accession>A0A1H5V5F1</accession>
<protein>
    <recommendedName>
        <fullName evidence="3">beta-galactosidase</fullName>
        <ecNumber evidence="3">3.2.1.23</ecNumber>
    </recommendedName>
</protein>
<feature type="domain" description="Glycoside hydrolase family 2 immunoglobulin-like beta-sandwich" evidence="7">
    <location>
        <begin position="212"/>
        <end position="310"/>
    </location>
</feature>
<dbReference type="InterPro" id="IPR008979">
    <property type="entry name" value="Galactose-bd-like_sf"/>
</dbReference>
<evidence type="ECO:0000256" key="3">
    <source>
        <dbReference type="ARBA" id="ARBA00012756"/>
    </source>
</evidence>
<dbReference type="InterPro" id="IPR006102">
    <property type="entry name" value="Ig-like_GH2"/>
</dbReference>
<dbReference type="Gene3D" id="2.60.120.260">
    <property type="entry name" value="Galactose-binding domain-like"/>
    <property type="match status" value="1"/>
</dbReference>
<keyword evidence="6" id="KW-0732">Signal</keyword>
<dbReference type="PANTHER" id="PTHR46323">
    <property type="entry name" value="BETA-GALACTOSIDASE"/>
    <property type="match status" value="1"/>
</dbReference>
<dbReference type="RefSeq" id="WP_103915820.1">
    <property type="nucleotide sequence ID" value="NZ_FNUV01000004.1"/>
</dbReference>
<dbReference type="GO" id="GO:0005990">
    <property type="term" value="P:lactose catabolic process"/>
    <property type="evidence" value="ECO:0007669"/>
    <property type="project" value="TreeGrafter"/>
</dbReference>
<reference evidence="9 10" key="1">
    <citation type="submission" date="2016-10" db="EMBL/GenBank/DDBJ databases">
        <authorList>
            <person name="de Groot N.N."/>
        </authorList>
    </citation>
    <scope>NUCLEOTIDE SEQUENCE [LARGE SCALE GENOMIC DNA]</scope>
    <source>
        <strain evidence="9 10">AR32</strain>
    </source>
</reference>
<dbReference type="GO" id="GO:0004565">
    <property type="term" value="F:beta-galactosidase activity"/>
    <property type="evidence" value="ECO:0007669"/>
    <property type="project" value="UniProtKB-EC"/>
</dbReference>
<evidence type="ECO:0000259" key="7">
    <source>
        <dbReference type="Pfam" id="PF00703"/>
    </source>
</evidence>
<comment type="similarity">
    <text evidence="2">Belongs to the glycosyl hydrolase 2 family.</text>
</comment>
<dbReference type="Pfam" id="PF02837">
    <property type="entry name" value="Glyco_hydro_2_N"/>
    <property type="match status" value="1"/>
</dbReference>
<dbReference type="SUPFAM" id="SSF51445">
    <property type="entry name" value="(Trans)glycosidases"/>
    <property type="match status" value="1"/>
</dbReference>
<feature type="signal peptide" evidence="6">
    <location>
        <begin position="1"/>
        <end position="19"/>
    </location>
</feature>
<proteinExistence type="inferred from homology"/>
<dbReference type="InterPro" id="IPR006104">
    <property type="entry name" value="Glyco_hydro_2_N"/>
</dbReference>
<evidence type="ECO:0000313" key="9">
    <source>
        <dbReference type="EMBL" id="SEF82430.1"/>
    </source>
</evidence>
<dbReference type="SUPFAM" id="SSF49303">
    <property type="entry name" value="beta-Galactosidase/glucuronidase domain"/>
    <property type="match status" value="1"/>
</dbReference>
<organism evidence="9 10">
    <name type="scientific">Xylanibacter ruminicola</name>
    <name type="common">Prevotella ruminicola</name>
    <dbReference type="NCBI Taxonomy" id="839"/>
    <lineage>
        <taxon>Bacteria</taxon>
        <taxon>Pseudomonadati</taxon>
        <taxon>Bacteroidota</taxon>
        <taxon>Bacteroidia</taxon>
        <taxon>Bacteroidales</taxon>
        <taxon>Prevotellaceae</taxon>
        <taxon>Xylanibacter</taxon>
    </lineage>
</organism>
<keyword evidence="5" id="KW-0326">Glycosidase</keyword>
<evidence type="ECO:0000259" key="8">
    <source>
        <dbReference type="Pfam" id="PF02837"/>
    </source>
</evidence>
<dbReference type="PANTHER" id="PTHR46323:SF2">
    <property type="entry name" value="BETA-GALACTOSIDASE"/>
    <property type="match status" value="1"/>
</dbReference>
<dbReference type="InterPro" id="IPR013783">
    <property type="entry name" value="Ig-like_fold"/>
</dbReference>
<evidence type="ECO:0000256" key="5">
    <source>
        <dbReference type="ARBA" id="ARBA00023295"/>
    </source>
</evidence>
<evidence type="ECO:0000256" key="4">
    <source>
        <dbReference type="ARBA" id="ARBA00022801"/>
    </source>
</evidence>
<evidence type="ECO:0000256" key="2">
    <source>
        <dbReference type="ARBA" id="ARBA00007401"/>
    </source>
</evidence>
<dbReference type="Gene3D" id="2.60.40.10">
    <property type="entry name" value="Immunoglobulins"/>
    <property type="match status" value="1"/>
</dbReference>